<dbReference type="HOGENOM" id="CLU_000445_11_28_9"/>
<dbReference type="Gene3D" id="3.40.50.2300">
    <property type="match status" value="2"/>
</dbReference>
<accession>A0A0B5ARS4</accession>
<dbReference type="NCBIfam" id="TIGR00254">
    <property type="entry name" value="GGDEF"/>
    <property type="match status" value="1"/>
</dbReference>
<keyword evidence="5" id="KW-1185">Reference proteome</keyword>
<feature type="domain" description="Response regulatory" evidence="2">
    <location>
        <begin position="112"/>
        <end position="228"/>
    </location>
</feature>
<dbReference type="OrthoDB" id="9759607at2"/>
<dbReference type="PANTHER" id="PTHR45138">
    <property type="entry name" value="REGULATORY COMPONENTS OF SENSORY TRANSDUCTION SYSTEM"/>
    <property type="match status" value="1"/>
</dbReference>
<dbReference type="SUPFAM" id="SSF47226">
    <property type="entry name" value="Histidine-containing phosphotransfer domain, HPT domain"/>
    <property type="match status" value="1"/>
</dbReference>
<dbReference type="BioCyc" id="JESP1508404:G14D9-12735-MONOMER"/>
<dbReference type="Pfam" id="PF00072">
    <property type="entry name" value="Response_reg"/>
    <property type="match status" value="2"/>
</dbReference>
<dbReference type="SUPFAM" id="SSF55073">
    <property type="entry name" value="Nucleotide cyclase"/>
    <property type="match status" value="1"/>
</dbReference>
<proteinExistence type="predicted"/>
<dbReference type="STRING" id="1508404.JMA_34540"/>
<dbReference type="SUPFAM" id="SSF52172">
    <property type="entry name" value="CheY-like"/>
    <property type="match status" value="2"/>
</dbReference>
<dbReference type="AlphaFoldDB" id="A0A0B5ARS4"/>
<dbReference type="GO" id="GO:0000160">
    <property type="term" value="P:phosphorelay signal transduction system"/>
    <property type="evidence" value="ECO:0007669"/>
    <property type="project" value="InterPro"/>
</dbReference>
<reference evidence="4 5" key="1">
    <citation type="submission" date="2014-08" db="EMBL/GenBank/DDBJ databases">
        <title>Complete genome of a marine bacteria Jeotgalibacillus malaysiensis.</title>
        <authorList>
            <person name="Yaakop A.S."/>
            <person name="Chan K.-G."/>
            <person name="Goh K.M."/>
        </authorList>
    </citation>
    <scope>NUCLEOTIDE SEQUENCE [LARGE SCALE GENOMIC DNA]</scope>
    <source>
        <strain evidence="4 5">D5</strain>
    </source>
</reference>
<gene>
    <name evidence="4" type="ORF">JMA_34540</name>
</gene>
<dbReference type="CDD" id="cd17574">
    <property type="entry name" value="REC_OmpR"/>
    <property type="match status" value="1"/>
</dbReference>
<evidence type="ECO:0000256" key="1">
    <source>
        <dbReference type="PROSITE-ProRule" id="PRU00169"/>
    </source>
</evidence>
<dbReference type="EMBL" id="CP009416">
    <property type="protein sequence ID" value="AJD92771.1"/>
    <property type="molecule type" value="Genomic_DNA"/>
</dbReference>
<feature type="domain" description="Response regulatory" evidence="2">
    <location>
        <begin position="413"/>
        <end position="537"/>
    </location>
</feature>
<dbReference type="Gene3D" id="3.30.70.270">
    <property type="match status" value="1"/>
</dbReference>
<evidence type="ECO:0008006" key="6">
    <source>
        <dbReference type="Google" id="ProtNLM"/>
    </source>
</evidence>
<dbReference type="SMART" id="SM00448">
    <property type="entry name" value="REC"/>
    <property type="match status" value="2"/>
</dbReference>
<feature type="domain" description="GGDEF" evidence="3">
    <location>
        <begin position="269"/>
        <end position="401"/>
    </location>
</feature>
<feature type="modified residue" description="4-aspartylphosphate" evidence="1">
    <location>
        <position position="470"/>
    </location>
</feature>
<evidence type="ECO:0000313" key="5">
    <source>
        <dbReference type="Proteomes" id="UP000031449"/>
    </source>
</evidence>
<dbReference type="InterPro" id="IPR036641">
    <property type="entry name" value="HPT_dom_sf"/>
</dbReference>
<dbReference type="Proteomes" id="UP000031449">
    <property type="component" value="Chromosome"/>
</dbReference>
<name>A0A0B5ARS4_9BACL</name>
<evidence type="ECO:0000259" key="2">
    <source>
        <dbReference type="PROSITE" id="PS50110"/>
    </source>
</evidence>
<feature type="modified residue" description="4-aspartylphosphate" evidence="1">
    <location>
        <position position="161"/>
    </location>
</feature>
<dbReference type="CDD" id="cd01949">
    <property type="entry name" value="GGDEF"/>
    <property type="match status" value="1"/>
</dbReference>
<dbReference type="PROSITE" id="PS50110">
    <property type="entry name" value="RESPONSE_REGULATORY"/>
    <property type="match status" value="2"/>
</dbReference>
<dbReference type="InterPro" id="IPR001789">
    <property type="entry name" value="Sig_transdc_resp-reg_receiver"/>
</dbReference>
<dbReference type="InterPro" id="IPR050469">
    <property type="entry name" value="Diguanylate_Cyclase"/>
</dbReference>
<evidence type="ECO:0000259" key="3">
    <source>
        <dbReference type="PROSITE" id="PS50887"/>
    </source>
</evidence>
<dbReference type="InterPro" id="IPR043128">
    <property type="entry name" value="Rev_trsase/Diguanyl_cyclase"/>
</dbReference>
<dbReference type="PROSITE" id="PS50887">
    <property type="entry name" value="GGDEF"/>
    <property type="match status" value="1"/>
</dbReference>
<dbReference type="SMART" id="SM00267">
    <property type="entry name" value="GGDEF"/>
    <property type="match status" value="1"/>
</dbReference>
<dbReference type="PANTHER" id="PTHR45138:SF9">
    <property type="entry name" value="DIGUANYLATE CYCLASE DGCM-RELATED"/>
    <property type="match status" value="1"/>
</dbReference>
<keyword evidence="1" id="KW-0597">Phosphoprotein</keyword>
<dbReference type="InterPro" id="IPR000160">
    <property type="entry name" value="GGDEF_dom"/>
</dbReference>
<dbReference type="InterPro" id="IPR011006">
    <property type="entry name" value="CheY-like_superfamily"/>
</dbReference>
<dbReference type="GO" id="GO:0052621">
    <property type="term" value="F:diguanylate cyclase activity"/>
    <property type="evidence" value="ECO:0007669"/>
    <property type="project" value="TreeGrafter"/>
</dbReference>
<sequence>MSTKYQEMLNKRIEQTVMEWSAKDAVTEDECYRFFHGLKGTAGTIGLMDLSEQAERALSELNEDGTKVLTGSEWRRFFTDEQTVAFVQQAAALDRVDVLDEQLEDQSEDIPFILMIERDVEFITRMKGFLEEHDFQVITTVNLSKGLEHYYDLSPDLLIVDLDLLSEGEEHLISEMMKKARKDLTPIVLVSSELTDEKRIAAYETGVLDVIGKPINENIIIPFLKNRLFQRNMLLGQIRNDFLTGALKRDCLDQEVLHVTKKIAEGEMDSAVFAMIDLDHFKQVNDSYGHPAGDEVLKAFAKVIMNTKDPADRLIRFGGEEFSVILPGATYEEAEKKIGVWRETFNQQVFTAGEQEFSVEFSAGLHEWHHAVHVKEILECADKSLYYAKENGRNCTVRYSEVIRLQLATEQMMLIVVDDDELVREMLKDHFERRGKVGGRSVDVKTYSNGVDFLQGDWYVAGKKYMILLDGMMPKMDGIEVLAKLREAYGTRNILVSMLTARQGDQEVERALGLGADDYMVKPFNVREVASRIDRMMERMFS</sequence>
<protein>
    <recommendedName>
        <fullName evidence="6">Diguanylate cyclase</fullName>
    </recommendedName>
</protein>
<evidence type="ECO:0000313" key="4">
    <source>
        <dbReference type="EMBL" id="AJD92771.1"/>
    </source>
</evidence>
<dbReference type="KEGG" id="jeo:JMA_34540"/>
<organism evidence="4 5">
    <name type="scientific">Jeotgalibacillus malaysiensis</name>
    <dbReference type="NCBI Taxonomy" id="1508404"/>
    <lineage>
        <taxon>Bacteria</taxon>
        <taxon>Bacillati</taxon>
        <taxon>Bacillota</taxon>
        <taxon>Bacilli</taxon>
        <taxon>Bacillales</taxon>
        <taxon>Caryophanaceae</taxon>
        <taxon>Jeotgalibacillus</taxon>
    </lineage>
</organism>
<dbReference type="Pfam" id="PF00990">
    <property type="entry name" value="GGDEF"/>
    <property type="match status" value="1"/>
</dbReference>
<dbReference type="InterPro" id="IPR029787">
    <property type="entry name" value="Nucleotide_cyclase"/>
</dbReference>